<reference evidence="3" key="1">
    <citation type="submission" date="2021-01" db="EMBL/GenBank/DDBJ databases">
        <title>Caligus Genome Assembly.</title>
        <authorList>
            <person name="Gallardo-Escarate C."/>
        </authorList>
    </citation>
    <scope>NUCLEOTIDE SEQUENCE [LARGE SCALE GENOMIC DNA]</scope>
</reference>
<accession>A0A7T8H0A1</accession>
<gene>
    <name evidence="2" type="ORF">FKW44_014969</name>
</gene>
<protein>
    <submittedName>
        <fullName evidence="2">Uncharacterized protein</fullName>
    </submittedName>
</protein>
<feature type="compositionally biased region" description="Basic and acidic residues" evidence="1">
    <location>
        <begin position="1"/>
        <end position="12"/>
    </location>
</feature>
<keyword evidence="3" id="KW-1185">Reference proteome</keyword>
<sequence length="63" mass="7058">MSGDEVCREGERAGLCLGGEEEGKDVSHHEENVTRKETLKENTSQNAYMSGEEECRKGERVEL</sequence>
<evidence type="ECO:0000313" key="2">
    <source>
        <dbReference type="EMBL" id="QQP40801.1"/>
    </source>
</evidence>
<name>A0A7T8H0A1_CALRO</name>
<evidence type="ECO:0000313" key="3">
    <source>
        <dbReference type="Proteomes" id="UP000595437"/>
    </source>
</evidence>
<evidence type="ECO:0000256" key="1">
    <source>
        <dbReference type="SAM" id="MobiDB-lite"/>
    </source>
</evidence>
<proteinExistence type="predicted"/>
<feature type="non-terminal residue" evidence="2">
    <location>
        <position position="63"/>
    </location>
</feature>
<feature type="region of interest" description="Disordered" evidence="1">
    <location>
        <begin position="1"/>
        <end position="63"/>
    </location>
</feature>
<dbReference type="EMBL" id="CP045899">
    <property type="protein sequence ID" value="QQP40801.1"/>
    <property type="molecule type" value="Genomic_DNA"/>
</dbReference>
<dbReference type="Proteomes" id="UP000595437">
    <property type="component" value="Chromosome 10"/>
</dbReference>
<feature type="compositionally biased region" description="Basic and acidic residues" evidence="1">
    <location>
        <begin position="24"/>
        <end position="40"/>
    </location>
</feature>
<dbReference type="AlphaFoldDB" id="A0A7T8H0A1"/>
<feature type="compositionally biased region" description="Basic and acidic residues" evidence="1">
    <location>
        <begin position="53"/>
        <end position="63"/>
    </location>
</feature>
<organism evidence="2 3">
    <name type="scientific">Caligus rogercresseyi</name>
    <name type="common">Sea louse</name>
    <dbReference type="NCBI Taxonomy" id="217165"/>
    <lineage>
        <taxon>Eukaryota</taxon>
        <taxon>Metazoa</taxon>
        <taxon>Ecdysozoa</taxon>
        <taxon>Arthropoda</taxon>
        <taxon>Crustacea</taxon>
        <taxon>Multicrustacea</taxon>
        <taxon>Hexanauplia</taxon>
        <taxon>Copepoda</taxon>
        <taxon>Siphonostomatoida</taxon>
        <taxon>Caligidae</taxon>
        <taxon>Caligus</taxon>
    </lineage>
</organism>